<name>A0A8H5BG74_9AGAR</name>
<protein>
    <recommendedName>
        <fullName evidence="6">Mid2 domain-containing protein</fullName>
    </recommendedName>
</protein>
<gene>
    <name evidence="4" type="ORF">D9619_000066</name>
</gene>
<proteinExistence type="predicted"/>
<dbReference type="EMBL" id="JAACJJ010000028">
    <property type="protein sequence ID" value="KAF5322772.1"/>
    <property type="molecule type" value="Genomic_DNA"/>
</dbReference>
<feature type="region of interest" description="Disordered" evidence="1">
    <location>
        <begin position="362"/>
        <end position="432"/>
    </location>
</feature>
<reference evidence="4 5" key="1">
    <citation type="journal article" date="2020" name="ISME J.">
        <title>Uncovering the hidden diversity of litter-decomposition mechanisms in mushroom-forming fungi.</title>
        <authorList>
            <person name="Floudas D."/>
            <person name="Bentzer J."/>
            <person name="Ahren D."/>
            <person name="Johansson T."/>
            <person name="Persson P."/>
            <person name="Tunlid A."/>
        </authorList>
    </citation>
    <scope>NUCLEOTIDE SEQUENCE [LARGE SCALE GENOMIC DNA]</scope>
    <source>
        <strain evidence="4 5">CBS 101986</strain>
    </source>
</reference>
<evidence type="ECO:0000313" key="5">
    <source>
        <dbReference type="Proteomes" id="UP000567179"/>
    </source>
</evidence>
<keyword evidence="5" id="KW-1185">Reference proteome</keyword>
<keyword evidence="2" id="KW-0472">Membrane</keyword>
<dbReference type="AlphaFoldDB" id="A0A8H5BG74"/>
<organism evidence="4 5">
    <name type="scientific">Psilocybe cf. subviscida</name>
    <dbReference type="NCBI Taxonomy" id="2480587"/>
    <lineage>
        <taxon>Eukaryota</taxon>
        <taxon>Fungi</taxon>
        <taxon>Dikarya</taxon>
        <taxon>Basidiomycota</taxon>
        <taxon>Agaricomycotina</taxon>
        <taxon>Agaricomycetes</taxon>
        <taxon>Agaricomycetidae</taxon>
        <taxon>Agaricales</taxon>
        <taxon>Agaricineae</taxon>
        <taxon>Strophariaceae</taxon>
        <taxon>Psilocybe</taxon>
    </lineage>
</organism>
<feature type="transmembrane region" description="Helical" evidence="2">
    <location>
        <begin position="223"/>
        <end position="244"/>
    </location>
</feature>
<dbReference type="OrthoDB" id="3234968at2759"/>
<comment type="caution">
    <text evidence="4">The sequence shown here is derived from an EMBL/GenBank/DDBJ whole genome shotgun (WGS) entry which is preliminary data.</text>
</comment>
<evidence type="ECO:0000256" key="2">
    <source>
        <dbReference type="SAM" id="Phobius"/>
    </source>
</evidence>
<sequence>MIHDHLFVLQLFAVLWFTISAMAQQNITVDDTNPAIVYAPPGAWLLSANSSLDIGGAHMLTQNPNGTASFTFTGVAIYLLSPKWPYLVNTAVSLDNGPVTLVDLVDHTRPDVGLGPETAQSAVVWNATGLNNTSHTLVMSVGAGQPYGIVDALIYTTVTSSNSTLPISSSPAASSTPFAPSTTSSAVPTPTSSDPAVITAPPASATATGIVGASAKKMPIAQIAIGSLFGFILLIAIVFTLIYYCRRRNRPKSEAWTVADPDGAGAAGAGVGAVYPFSNRQSHGMRMAGAGASAASLGSTRYAGTLQHGPAPGYYDSPNDEDNVDGGHVVPHTPMADAHNVHHTPASAIAPRYRPGYALSTITERSTPRMGETARPELHPYSPSATSGTTELPYYSAPGSSVNDPAGGGVPPGSLHQRYSPPSSRPPQARWI</sequence>
<dbReference type="Gene3D" id="2.60.120.260">
    <property type="entry name" value="Galactose-binding domain-like"/>
    <property type="match status" value="1"/>
</dbReference>
<dbReference type="Proteomes" id="UP000567179">
    <property type="component" value="Unassembled WGS sequence"/>
</dbReference>
<accession>A0A8H5BG74</accession>
<feature type="chain" id="PRO_5034168810" description="Mid2 domain-containing protein" evidence="3">
    <location>
        <begin position="24"/>
        <end position="432"/>
    </location>
</feature>
<keyword evidence="3" id="KW-0732">Signal</keyword>
<feature type="region of interest" description="Disordered" evidence="1">
    <location>
        <begin position="308"/>
        <end position="339"/>
    </location>
</feature>
<evidence type="ECO:0000313" key="4">
    <source>
        <dbReference type="EMBL" id="KAF5322772.1"/>
    </source>
</evidence>
<keyword evidence="2" id="KW-0812">Transmembrane</keyword>
<feature type="compositionally biased region" description="Low complexity" evidence="1">
    <location>
        <begin position="170"/>
        <end position="196"/>
    </location>
</feature>
<feature type="region of interest" description="Disordered" evidence="1">
    <location>
        <begin position="170"/>
        <end position="200"/>
    </location>
</feature>
<evidence type="ECO:0000256" key="1">
    <source>
        <dbReference type="SAM" id="MobiDB-lite"/>
    </source>
</evidence>
<keyword evidence="2" id="KW-1133">Transmembrane helix</keyword>
<evidence type="ECO:0000256" key="3">
    <source>
        <dbReference type="SAM" id="SignalP"/>
    </source>
</evidence>
<evidence type="ECO:0008006" key="6">
    <source>
        <dbReference type="Google" id="ProtNLM"/>
    </source>
</evidence>
<feature type="signal peptide" evidence="3">
    <location>
        <begin position="1"/>
        <end position="23"/>
    </location>
</feature>